<feature type="transmembrane region" description="Helical" evidence="13">
    <location>
        <begin position="661"/>
        <end position="679"/>
    </location>
</feature>
<evidence type="ECO:0000313" key="15">
    <source>
        <dbReference type="EMBL" id="ELU38998.1"/>
    </source>
</evidence>
<evidence type="ECO:0000256" key="4">
    <source>
        <dbReference type="ARBA" id="ARBA00013029"/>
    </source>
</evidence>
<dbReference type="InterPro" id="IPR036188">
    <property type="entry name" value="FAD/NAD-bd_sf"/>
</dbReference>
<dbReference type="Gene3D" id="3.30.9.10">
    <property type="entry name" value="D-Amino Acid Oxidase, subunit A, domain 2"/>
    <property type="match status" value="1"/>
</dbReference>
<dbReference type="InterPro" id="IPR020846">
    <property type="entry name" value="MFS_dom"/>
</dbReference>
<dbReference type="GO" id="GO:0005739">
    <property type="term" value="C:mitochondrion"/>
    <property type="evidence" value="ECO:0007669"/>
    <property type="project" value="TreeGrafter"/>
</dbReference>
<dbReference type="SUPFAM" id="SSF54373">
    <property type="entry name" value="FAD-linked reductases, C-terminal domain"/>
    <property type="match status" value="1"/>
</dbReference>
<reference evidence="15 16" key="1">
    <citation type="journal article" date="2013" name="Nat. Commun.">
        <title>The evolution and pathogenic mechanisms of the rice sheath blight pathogen.</title>
        <authorList>
            <person name="Zheng A."/>
            <person name="Lin R."/>
            <person name="Xu L."/>
            <person name="Qin P."/>
            <person name="Tang C."/>
            <person name="Ai P."/>
            <person name="Zhang D."/>
            <person name="Liu Y."/>
            <person name="Sun Z."/>
            <person name="Feng H."/>
            <person name="Wang Y."/>
            <person name="Chen Y."/>
            <person name="Liang X."/>
            <person name="Fu R."/>
            <person name="Li Q."/>
            <person name="Zhang J."/>
            <person name="Yu X."/>
            <person name="Xie Z."/>
            <person name="Ding L."/>
            <person name="Guan P."/>
            <person name="Tang J."/>
            <person name="Liang Y."/>
            <person name="Wang S."/>
            <person name="Deng Q."/>
            <person name="Li S."/>
            <person name="Zhu J."/>
            <person name="Wang L."/>
            <person name="Liu H."/>
            <person name="Li P."/>
        </authorList>
    </citation>
    <scope>NUCLEOTIDE SEQUENCE [LARGE SCALE GENOMIC DNA]</scope>
    <source>
        <strain evidence="16">AG-1 IA</strain>
    </source>
</reference>
<feature type="transmembrane region" description="Helical" evidence="13">
    <location>
        <begin position="234"/>
        <end position="254"/>
    </location>
</feature>
<feature type="transmembrane region" description="Helical" evidence="13">
    <location>
        <begin position="117"/>
        <end position="135"/>
    </location>
</feature>
<dbReference type="InterPro" id="IPR011701">
    <property type="entry name" value="MFS"/>
</dbReference>
<organism evidence="15 16">
    <name type="scientific">Thanatephorus cucumeris (strain AG1-IA)</name>
    <name type="common">Rice sheath blight fungus</name>
    <name type="synonym">Rhizoctonia solani</name>
    <dbReference type="NCBI Taxonomy" id="983506"/>
    <lineage>
        <taxon>Eukaryota</taxon>
        <taxon>Fungi</taxon>
        <taxon>Dikarya</taxon>
        <taxon>Basidiomycota</taxon>
        <taxon>Agaricomycotina</taxon>
        <taxon>Agaricomycetes</taxon>
        <taxon>Cantharellales</taxon>
        <taxon>Ceratobasidiaceae</taxon>
        <taxon>Rhizoctonia</taxon>
        <taxon>Rhizoctonia solani AG-1</taxon>
    </lineage>
</organism>
<dbReference type="Pfam" id="PF07690">
    <property type="entry name" value="MFS_1"/>
    <property type="match status" value="1"/>
</dbReference>
<dbReference type="InterPro" id="IPR038299">
    <property type="entry name" value="DAO_C_sf"/>
</dbReference>
<dbReference type="PROSITE" id="PS00216">
    <property type="entry name" value="SUGAR_TRANSPORT_1"/>
    <property type="match status" value="1"/>
</dbReference>
<evidence type="ECO:0000256" key="6">
    <source>
        <dbReference type="ARBA" id="ARBA00022692"/>
    </source>
</evidence>
<feature type="transmembrane region" description="Helical" evidence="13">
    <location>
        <begin position="457"/>
        <end position="480"/>
    </location>
</feature>
<evidence type="ECO:0000256" key="7">
    <source>
        <dbReference type="ARBA" id="ARBA00022827"/>
    </source>
</evidence>
<evidence type="ECO:0000256" key="9">
    <source>
        <dbReference type="ARBA" id="ARBA00023002"/>
    </source>
</evidence>
<feature type="transmembrane region" description="Helical" evidence="13">
    <location>
        <begin position="531"/>
        <end position="550"/>
    </location>
</feature>
<dbReference type="EC" id="1.1.5.3" evidence="4 11"/>
<evidence type="ECO:0000256" key="12">
    <source>
        <dbReference type="SAM" id="MobiDB-lite"/>
    </source>
</evidence>
<gene>
    <name evidence="15" type="ORF">AG1IA_06972</name>
</gene>
<evidence type="ECO:0000256" key="2">
    <source>
        <dbReference type="ARBA" id="ARBA00004141"/>
    </source>
</evidence>
<keyword evidence="9 11" id="KW-0560">Oxidoreductase</keyword>
<feature type="transmembrane region" description="Helical" evidence="13">
    <location>
        <begin position="399"/>
        <end position="416"/>
    </location>
</feature>
<comment type="catalytic activity">
    <reaction evidence="11">
        <text>a quinone + sn-glycerol 3-phosphate = dihydroxyacetone phosphate + a quinol</text>
        <dbReference type="Rhea" id="RHEA:18977"/>
        <dbReference type="ChEBI" id="CHEBI:24646"/>
        <dbReference type="ChEBI" id="CHEBI:57597"/>
        <dbReference type="ChEBI" id="CHEBI:57642"/>
        <dbReference type="ChEBI" id="CHEBI:132124"/>
        <dbReference type="EC" id="1.1.5.3"/>
    </reaction>
</comment>
<dbReference type="PANTHER" id="PTHR11985:SF15">
    <property type="entry name" value="GLYCEROL-3-PHOSPHATE DEHYDROGENASE, MITOCHONDRIAL"/>
    <property type="match status" value="1"/>
</dbReference>
<dbReference type="Pfam" id="PF01266">
    <property type="entry name" value="DAO"/>
    <property type="match status" value="1"/>
</dbReference>
<feature type="transmembrane region" description="Helical" evidence="13">
    <location>
        <begin position="172"/>
        <end position="193"/>
    </location>
</feature>
<dbReference type="Proteomes" id="UP000011668">
    <property type="component" value="Unassembled WGS sequence"/>
</dbReference>
<proteinExistence type="inferred from homology"/>
<dbReference type="PROSITE" id="PS00978">
    <property type="entry name" value="FAD_G3PDH_2"/>
    <property type="match status" value="1"/>
</dbReference>
<dbReference type="PROSITE" id="PS00977">
    <property type="entry name" value="FAD_G3PDH_1"/>
    <property type="match status" value="1"/>
</dbReference>
<keyword evidence="5 11" id="KW-0285">Flavoprotein</keyword>
<dbReference type="STRING" id="983506.L8WQF3"/>
<feature type="domain" description="Major facilitator superfamily (MFS) profile" evidence="14">
    <location>
        <begin position="83"/>
        <end position="523"/>
    </location>
</feature>
<keyword evidence="7" id="KW-0274">FAD</keyword>
<dbReference type="EMBL" id="AFRT01001967">
    <property type="protein sequence ID" value="ELU38998.1"/>
    <property type="molecule type" value="Genomic_DNA"/>
</dbReference>
<dbReference type="SUPFAM" id="SSF51905">
    <property type="entry name" value="FAD/NAD(P)-binding domain"/>
    <property type="match status" value="1"/>
</dbReference>
<evidence type="ECO:0000256" key="1">
    <source>
        <dbReference type="ARBA" id="ARBA00001974"/>
    </source>
</evidence>
<dbReference type="Gene3D" id="1.20.1720.10">
    <property type="entry name" value="Multidrug resistance protein D"/>
    <property type="match status" value="1"/>
</dbReference>
<dbReference type="InterPro" id="IPR006076">
    <property type="entry name" value="FAD-dep_OxRdtase"/>
</dbReference>
<keyword evidence="10 13" id="KW-0472">Membrane</keyword>
<feature type="transmembrane region" description="Helical" evidence="13">
    <location>
        <begin position="266"/>
        <end position="287"/>
    </location>
</feature>
<dbReference type="PRINTS" id="PR01001">
    <property type="entry name" value="FADG3PDH"/>
</dbReference>
<dbReference type="Gene3D" id="3.50.50.60">
    <property type="entry name" value="FAD/NAD(P)-binding domain"/>
    <property type="match status" value="1"/>
</dbReference>
<feature type="transmembrane region" description="Helical" evidence="13">
    <location>
        <begin position="80"/>
        <end position="105"/>
    </location>
</feature>
<dbReference type="GO" id="GO:0006072">
    <property type="term" value="P:glycerol-3-phosphate metabolic process"/>
    <property type="evidence" value="ECO:0007669"/>
    <property type="project" value="UniProtKB-UniRule"/>
</dbReference>
<dbReference type="FunFam" id="3.30.9.10:FF:000001">
    <property type="entry name" value="Glycerol-3-phosphate dehydrogenase"/>
    <property type="match status" value="1"/>
</dbReference>
<evidence type="ECO:0000256" key="10">
    <source>
        <dbReference type="ARBA" id="ARBA00023136"/>
    </source>
</evidence>
<evidence type="ECO:0000256" key="8">
    <source>
        <dbReference type="ARBA" id="ARBA00022989"/>
    </source>
</evidence>
<evidence type="ECO:0000256" key="3">
    <source>
        <dbReference type="ARBA" id="ARBA00007330"/>
    </source>
</evidence>
<comment type="cofactor">
    <cofactor evidence="1 11">
        <name>FAD</name>
        <dbReference type="ChEBI" id="CHEBI:57692"/>
    </cofactor>
</comment>
<dbReference type="InterPro" id="IPR005829">
    <property type="entry name" value="Sugar_transporter_CS"/>
</dbReference>
<feature type="region of interest" description="Disordered" evidence="12">
    <location>
        <begin position="1443"/>
        <end position="1467"/>
    </location>
</feature>
<comment type="subcellular location">
    <subcellularLocation>
        <location evidence="2">Membrane</location>
        <topology evidence="2">Multi-pass membrane protein</topology>
    </subcellularLocation>
</comment>
<keyword evidence="8 13" id="KW-1133">Transmembrane helix</keyword>
<dbReference type="FunFam" id="1.10.8.870:FF:000010">
    <property type="entry name" value="Glycerol-3-phosphate dehydrogenase"/>
    <property type="match status" value="1"/>
</dbReference>
<keyword evidence="6 13" id="KW-0812">Transmembrane</keyword>
<keyword evidence="16" id="KW-1185">Reference proteome</keyword>
<dbReference type="Pfam" id="PF16901">
    <property type="entry name" value="DAO_C"/>
    <property type="match status" value="1"/>
</dbReference>
<feature type="transmembrane region" description="Helical" evidence="13">
    <location>
        <begin position="428"/>
        <end position="451"/>
    </location>
</feature>
<evidence type="ECO:0000256" key="5">
    <source>
        <dbReference type="ARBA" id="ARBA00022630"/>
    </source>
</evidence>
<sequence>MTTTTDTLMVGAYIIGNPHKMLIINSPKARIAMVSPSSSPRVEPGALPIAAMDNKSPVQSLDAGDQATITPASQKKGARFWLIFVAICASTFLSALELTSVSTALPTIVEALHGHDFAWVGSAYTLGSTAFMPMSGGLADIFGRRPVMLASLVIFAIGSAICGAAPNMSALIAGRTIQGIGGGGILTLTDIIVADLVSLAERGPYLGIVGAVWAIASAIGPPVGGAFAESNWHINIPIVGIAIVLVLLFLNLNTPKEPFNEKIRRIDWVGNILVIASTTSVVLALTWAGALHPWKSYQVLVPLVVGLLGLLVTFVYEFNWATEPILPRDCLLHAASEPMLMERIRLSARILPGLKRCFTDQVRSRSFWDRIHRGKRAPFAILTGISAVVFKKYRPQNYVAWVITTIGLGLLSMVKADTSMAKSIGFQIIIGVGAGILYASTNFPVLAPLPVSLNASALALLAFIRTFAGTYGVAIGSSVLQTELSKRLPSEFSSMFPGGTEIAFSAIPFIGALEEPLRTQVREAFADSLAVLWRVFIGIAGAGFISVFLMKEIPMSNETDERWAMEQAEKKESGVERICLELVVILISEYRDLVCITPLVLTFITVGYHRNPPVAGINVPAVHRERFRTGSSSNLSFPHISLPPSITMLRRSAQALRQRRAPILYASAAATAVTTYYIFTAQIANADAPENEIGFRKLPQRWDPPTRAQMLKALQTGKRPESGSITRIRPEDDTSDEFDLLIVGGGATGAGVAVDAATRGLKVALIERDDFSSGTSSKSTKLVHGGVRYLQKAVFELDYEQYKLVREALHERRVFLHTAPYLSHALPIMLPLYKYWQVPYYYAGCKMYDLLAGSQNMETSYLMSRGKALEAFPMLKREGLVGAVVYYDGQHNDSRMNVALIMTAVLHGAVATNHVSLTALRKNAAGKIIGGRVKDELTGKEWEVKAKGIINATGPFTDAILQMDAASAPGASPQAAAELKPIVSPSSGVHITLPNYYSPRNMGLLDPSTSDGRVLFCLPWQGNTIAGTTDSPSEVEREPRPKEEDIRWILEEVRRYLSPDIKVRRGDVLSAWSGLRPLVRDPAAKSTEGLVRNHMINVADSGLITIAGGKWTTYRAMAEETVDRAVETFGLGAKAGPCVTEKVRLVGSDSWSKNMFIGLVQRVSNLTRQIKLTVAKHLSDNYGDRAYAVCELAEPTGLTWPIYGRRLAPAYPFIEAEIRYAVRNEYAQTATDFLARRSRLAFLNAQAALEALPRVVSVMGDELGWDTARRKREIEHTAEFLVSMGLFNAPDQVKSLGISKLVAGIGATGGITQRIWNAVTGANSRRTSQTSQGQDGRALFSSEELEALRRGFEQHSTRSPSGTASISLPALHEVVHSLPSYSAVRDSDITRALEETAFQNGFSLKGMSPVGAGQRENKAETHAAGLSYEDFLDVVASVKEVSLTPESASASHTQRRRIPVERSGGGV</sequence>
<dbReference type="PROSITE" id="PS50850">
    <property type="entry name" value="MFS"/>
    <property type="match status" value="1"/>
</dbReference>
<dbReference type="OrthoDB" id="264015at2759"/>
<dbReference type="GO" id="GO:0022857">
    <property type="term" value="F:transmembrane transporter activity"/>
    <property type="evidence" value="ECO:0007669"/>
    <property type="project" value="InterPro"/>
</dbReference>
<evidence type="ECO:0000256" key="11">
    <source>
        <dbReference type="RuleBase" id="RU361217"/>
    </source>
</evidence>
<evidence type="ECO:0000256" key="13">
    <source>
        <dbReference type="SAM" id="Phobius"/>
    </source>
</evidence>
<dbReference type="GO" id="GO:0004368">
    <property type="term" value="F:glycerol-3-phosphate dehydrogenase (quinone) activity"/>
    <property type="evidence" value="ECO:0007669"/>
    <property type="project" value="UniProtKB-EC"/>
</dbReference>
<comment type="caution">
    <text evidence="15">The sequence shown here is derived from an EMBL/GenBank/DDBJ whole genome shotgun (WGS) entry which is preliminary data.</text>
</comment>
<dbReference type="GO" id="GO:0016020">
    <property type="term" value="C:membrane"/>
    <property type="evidence" value="ECO:0007669"/>
    <property type="project" value="UniProtKB-SubCell"/>
</dbReference>
<feature type="transmembrane region" description="Helical" evidence="13">
    <location>
        <begin position="205"/>
        <end position="228"/>
    </location>
</feature>
<dbReference type="SUPFAM" id="SSF103473">
    <property type="entry name" value="MFS general substrate transporter"/>
    <property type="match status" value="2"/>
</dbReference>
<feature type="transmembrane region" description="Helical" evidence="13">
    <location>
        <begin position="299"/>
        <end position="318"/>
    </location>
</feature>
<comment type="similarity">
    <text evidence="3 11">Belongs to the FAD-dependent glycerol-3-phosphate dehydrogenase family.</text>
</comment>
<evidence type="ECO:0000259" key="14">
    <source>
        <dbReference type="PROSITE" id="PS50850"/>
    </source>
</evidence>
<dbReference type="InterPro" id="IPR000447">
    <property type="entry name" value="G3P_DH_FAD-dep"/>
</dbReference>
<dbReference type="InterPro" id="IPR031656">
    <property type="entry name" value="DAO_C"/>
</dbReference>
<evidence type="ECO:0000313" key="16">
    <source>
        <dbReference type="Proteomes" id="UP000011668"/>
    </source>
</evidence>
<dbReference type="Gene3D" id="1.10.8.870">
    <property type="entry name" value="Alpha-glycerophosphate oxidase, cap domain"/>
    <property type="match status" value="1"/>
</dbReference>
<protein>
    <recommendedName>
        <fullName evidence="4 11">Glycerol-3-phosphate dehydrogenase</fullName>
        <ecNumber evidence="4 11">1.1.5.3</ecNumber>
    </recommendedName>
</protein>
<dbReference type="InterPro" id="IPR036259">
    <property type="entry name" value="MFS_trans_sf"/>
</dbReference>
<feature type="transmembrane region" description="Helical" evidence="13">
    <location>
        <begin position="147"/>
        <end position="166"/>
    </location>
</feature>
<accession>L8WQF3</accession>
<name>L8WQF3_THACA</name>
<dbReference type="HOGENOM" id="CLU_250414_0_0_1"/>
<dbReference type="PANTHER" id="PTHR11985">
    <property type="entry name" value="GLYCEROL-3-PHOSPHATE DEHYDROGENASE"/>
    <property type="match status" value="1"/>
</dbReference>